<accession>A0A8S5NFP3</accession>
<name>A0A8S5NFP3_9CAUD</name>
<organism evidence="1">
    <name type="scientific">Caudovirales sp. ctUJJ3</name>
    <dbReference type="NCBI Taxonomy" id="2826777"/>
    <lineage>
        <taxon>Viruses</taxon>
        <taxon>Duplodnaviria</taxon>
        <taxon>Heunggongvirae</taxon>
        <taxon>Uroviricota</taxon>
        <taxon>Caudoviricetes</taxon>
    </lineage>
</organism>
<sequence length="55" mass="5992">MQRGGGRYLAASSLYNSSNVMLRASVSWMAVPIARNASEGSFIVSLTDSFIMRHP</sequence>
<protein>
    <submittedName>
        <fullName evidence="1">Uncharacterized protein</fullName>
    </submittedName>
</protein>
<proteinExistence type="predicted"/>
<dbReference type="EMBL" id="BK015154">
    <property type="protein sequence ID" value="DAD93167.1"/>
    <property type="molecule type" value="Genomic_DNA"/>
</dbReference>
<evidence type="ECO:0000313" key="1">
    <source>
        <dbReference type="EMBL" id="DAD93167.1"/>
    </source>
</evidence>
<reference evidence="1" key="1">
    <citation type="journal article" date="2021" name="Proc. Natl. Acad. Sci. U.S.A.">
        <title>A Catalog of Tens of Thousands of Viruses from Human Metagenomes Reveals Hidden Associations with Chronic Diseases.</title>
        <authorList>
            <person name="Tisza M.J."/>
            <person name="Buck C.B."/>
        </authorList>
    </citation>
    <scope>NUCLEOTIDE SEQUENCE</scope>
    <source>
        <strain evidence="1">CtUJJ3</strain>
    </source>
</reference>